<dbReference type="EMBL" id="QKKF02027185">
    <property type="protein sequence ID" value="RZF35954.1"/>
    <property type="molecule type" value="Genomic_DNA"/>
</dbReference>
<evidence type="ECO:0000313" key="3">
    <source>
        <dbReference type="Proteomes" id="UP000291343"/>
    </source>
</evidence>
<protein>
    <submittedName>
        <fullName evidence="2">Uncharacterized protein</fullName>
    </submittedName>
</protein>
<name>A0A482WQZ6_LAOST</name>
<dbReference type="InParanoid" id="A0A482WQZ6"/>
<reference evidence="2 3" key="1">
    <citation type="journal article" date="2017" name="Gigascience">
        <title>Genome sequence of the small brown planthopper, Laodelphax striatellus.</title>
        <authorList>
            <person name="Zhu J."/>
            <person name="Jiang F."/>
            <person name="Wang X."/>
            <person name="Yang P."/>
            <person name="Bao Y."/>
            <person name="Zhao W."/>
            <person name="Wang W."/>
            <person name="Lu H."/>
            <person name="Wang Q."/>
            <person name="Cui N."/>
            <person name="Li J."/>
            <person name="Chen X."/>
            <person name="Luo L."/>
            <person name="Yu J."/>
            <person name="Kang L."/>
            <person name="Cui F."/>
        </authorList>
    </citation>
    <scope>NUCLEOTIDE SEQUENCE [LARGE SCALE GENOMIC DNA]</scope>
    <source>
        <strain evidence="2">Lst14</strain>
    </source>
</reference>
<sequence>MLERQEERQRGKWRDKEASGETKRQVDKQRGKWRGREARGERYPLCFGVPFKCKKQSSSKKNEFPYFNATTPFLSRQARFPEATDRQQTDRVLFDACMCVPKCPGFKMDDLNSVVTTPI</sequence>
<dbReference type="Proteomes" id="UP000291343">
    <property type="component" value="Unassembled WGS sequence"/>
</dbReference>
<proteinExistence type="predicted"/>
<accession>A0A482WQZ6</accession>
<gene>
    <name evidence="2" type="ORF">LSTR_LSTR005367</name>
</gene>
<feature type="region of interest" description="Disordered" evidence="1">
    <location>
        <begin position="1"/>
        <end position="36"/>
    </location>
</feature>
<organism evidence="2 3">
    <name type="scientific">Laodelphax striatellus</name>
    <name type="common">Small brown planthopper</name>
    <name type="synonym">Delphax striatella</name>
    <dbReference type="NCBI Taxonomy" id="195883"/>
    <lineage>
        <taxon>Eukaryota</taxon>
        <taxon>Metazoa</taxon>
        <taxon>Ecdysozoa</taxon>
        <taxon>Arthropoda</taxon>
        <taxon>Hexapoda</taxon>
        <taxon>Insecta</taxon>
        <taxon>Pterygota</taxon>
        <taxon>Neoptera</taxon>
        <taxon>Paraneoptera</taxon>
        <taxon>Hemiptera</taxon>
        <taxon>Auchenorrhyncha</taxon>
        <taxon>Fulgoroidea</taxon>
        <taxon>Delphacidae</taxon>
        <taxon>Criomorphinae</taxon>
        <taxon>Laodelphax</taxon>
    </lineage>
</organism>
<keyword evidence="3" id="KW-1185">Reference proteome</keyword>
<evidence type="ECO:0000313" key="2">
    <source>
        <dbReference type="EMBL" id="RZF35954.1"/>
    </source>
</evidence>
<evidence type="ECO:0000256" key="1">
    <source>
        <dbReference type="SAM" id="MobiDB-lite"/>
    </source>
</evidence>
<dbReference type="AlphaFoldDB" id="A0A482WQZ6"/>
<comment type="caution">
    <text evidence="2">The sequence shown here is derived from an EMBL/GenBank/DDBJ whole genome shotgun (WGS) entry which is preliminary data.</text>
</comment>